<dbReference type="InterPro" id="IPR052705">
    <property type="entry name" value="Gliding_Motility_GTPase"/>
</dbReference>
<dbReference type="GO" id="GO:0005525">
    <property type="term" value="F:GTP binding"/>
    <property type="evidence" value="ECO:0007669"/>
    <property type="project" value="UniProtKB-KW"/>
</dbReference>
<keyword evidence="5" id="KW-0614">Plasmid</keyword>
<dbReference type="PANTHER" id="PTHR42708:SF1">
    <property type="entry name" value="GLIDING MOTILITY PROTEIN MGLA"/>
    <property type="match status" value="1"/>
</dbReference>
<evidence type="ECO:0000256" key="4">
    <source>
        <dbReference type="ARBA" id="ARBA00023134"/>
    </source>
</evidence>
<evidence type="ECO:0000313" key="5">
    <source>
        <dbReference type="EMBL" id="AYO52225.1"/>
    </source>
</evidence>
<keyword evidence="2" id="KW-0547">Nucleotide-binding</keyword>
<dbReference type="InterPro" id="IPR004130">
    <property type="entry name" value="Gpn"/>
</dbReference>
<proteinExistence type="inferred from homology"/>
<evidence type="ECO:0000256" key="1">
    <source>
        <dbReference type="ARBA" id="ARBA00005290"/>
    </source>
</evidence>
<dbReference type="Pfam" id="PF03029">
    <property type="entry name" value="ATP_bind_1"/>
    <property type="match status" value="1"/>
</dbReference>
<comment type="similarity">
    <text evidence="1">Belongs to the GPN-loop GTPase family.</text>
</comment>
<dbReference type="PANTHER" id="PTHR42708">
    <property type="entry name" value="ATP/GTP-BINDING PROTEIN-RELATED"/>
    <property type="match status" value="1"/>
</dbReference>
<keyword evidence="4" id="KW-0342">GTP-binding</keyword>
<evidence type="ECO:0000256" key="3">
    <source>
        <dbReference type="ARBA" id="ARBA00022801"/>
    </source>
</evidence>
<geneLocation type="plasmid" evidence="5 6">
    <name>p1_010062</name>
</geneLocation>
<accession>A0A3G2SWM1</accession>
<keyword evidence="3" id="KW-0378">Hydrolase</keyword>
<reference evidence="5 6" key="1">
    <citation type="submission" date="2018-10" db="EMBL/GenBank/DDBJ databases">
        <title>The complete genome of Acinetobacter wuhouensis strain WCHAW010062.</title>
        <authorList>
            <person name="Hu Y."/>
            <person name="Long H."/>
            <person name="Feng Y."/>
            <person name="Zong Z."/>
        </authorList>
    </citation>
    <scope>NUCLEOTIDE SEQUENCE [LARGE SCALE GENOMIC DNA]</scope>
    <source>
        <strain evidence="5 6">WCHAW010062</strain>
        <plasmid evidence="5 6">p1_010062</plasmid>
    </source>
</reference>
<gene>
    <name evidence="5" type="ORF">CDG68_00025</name>
</gene>
<dbReference type="RefSeq" id="WP_087554505.1">
    <property type="nucleotide sequence ID" value="NZ_CP033119.1"/>
</dbReference>
<evidence type="ECO:0000313" key="6">
    <source>
        <dbReference type="Proteomes" id="UP000279962"/>
    </source>
</evidence>
<sequence>MLLQQYKIVFGGTMGAGKSEAIKMLSDIPVMQTETINTDLDAHSKYLTTVGIDYGEIILDDETKVGLYGTPGQDRFDFMWTIICKGAIGIIILIDHSRKERVQDLEFYLANFKEYSDNIVIGITHLDEQNDQMLKIYRDYMIENNYRYPLFGVDVRLKNDVLLMIEALIAVVEVQNILFKGGV</sequence>
<dbReference type="EMBL" id="CP033119">
    <property type="protein sequence ID" value="AYO52225.1"/>
    <property type="molecule type" value="Genomic_DNA"/>
</dbReference>
<evidence type="ECO:0000256" key="2">
    <source>
        <dbReference type="ARBA" id="ARBA00022741"/>
    </source>
</evidence>
<dbReference type="GO" id="GO:0016787">
    <property type="term" value="F:hydrolase activity"/>
    <property type="evidence" value="ECO:0007669"/>
    <property type="project" value="UniProtKB-KW"/>
</dbReference>
<dbReference type="InterPro" id="IPR027417">
    <property type="entry name" value="P-loop_NTPase"/>
</dbReference>
<dbReference type="Gene3D" id="3.40.50.300">
    <property type="entry name" value="P-loop containing nucleotide triphosphate hydrolases"/>
    <property type="match status" value="1"/>
</dbReference>
<dbReference type="Proteomes" id="UP000279962">
    <property type="component" value="Plasmid p1_010062"/>
</dbReference>
<organism evidence="5 6">
    <name type="scientific">Acinetobacter wuhouensis</name>
    <dbReference type="NCBI Taxonomy" id="1879050"/>
    <lineage>
        <taxon>Bacteria</taxon>
        <taxon>Pseudomonadati</taxon>
        <taxon>Pseudomonadota</taxon>
        <taxon>Gammaproteobacteria</taxon>
        <taxon>Moraxellales</taxon>
        <taxon>Moraxellaceae</taxon>
        <taxon>Acinetobacter</taxon>
    </lineage>
</organism>
<protein>
    <submittedName>
        <fullName evidence="5">GTP-binding protein</fullName>
    </submittedName>
</protein>
<name>A0A3G2SWM1_9GAMM</name>
<dbReference type="AlphaFoldDB" id="A0A3G2SWM1"/>
<dbReference type="SUPFAM" id="SSF52540">
    <property type="entry name" value="P-loop containing nucleoside triphosphate hydrolases"/>
    <property type="match status" value="1"/>
</dbReference>